<keyword evidence="2" id="KW-0963">Cytoplasm</keyword>
<proteinExistence type="predicted"/>
<sequence>MNILPLVPRLSSGAFPSLVQPQKFSFLSAQQQTQDVRYNFQVFRDKEATKHLLETALKDTELSKHDTSVYRSSHKHNICVDMLREGYHKSFSELFALIQKWNASREAAGPGTDIWQEKSLEEQPDKLDQLYHFLTKTEAAQRAGNFEDMYENVLALAQYFKKSGDKWLSDHFFESSLNIAKMVHTDGGRKKAEAHANVGLVLLEQGQLKKATEHYEAFHHLTVGHIWEDKTGRTHHSLACENLWRIYTLLADKMLENKEHHRAIKSLIKAFEIAKEGDDKRMEGKAAYRLGLAYRSAGDPETAITYLKTYMDISKVLRDNVGLGKAYEAMAKALESQGKIAETVMYLEKFVELAKISNETHNLVDACICLGSIYNARGQCDKACEFFDQAYAVAKNLSDLPLLEMTQVHYGIAKTHGLMTTVSKHIEAAGQVNIERLLTWKDSRNDMFNDPIALEKPSSALKITNEDKHMKELVVTTIDPGKMESKTSE</sequence>
<dbReference type="Gene3D" id="1.25.40.10">
    <property type="entry name" value="Tetratricopeptide repeat domain"/>
    <property type="match status" value="2"/>
</dbReference>
<dbReference type="EMBL" id="AFYH01175798">
    <property type="status" value="NOT_ANNOTATED_CDS"/>
    <property type="molecule type" value="Genomic_DNA"/>
</dbReference>
<evidence type="ECO:0000256" key="1">
    <source>
        <dbReference type="ARBA" id="ARBA00004496"/>
    </source>
</evidence>
<dbReference type="PANTHER" id="PTHR46630:SF1">
    <property type="entry name" value="TETRATRICOPEPTIDE REPEAT PROTEIN 29"/>
    <property type="match status" value="1"/>
</dbReference>
<dbReference type="EMBL" id="AFYH01175807">
    <property type="status" value="NOT_ANNOTATED_CDS"/>
    <property type="molecule type" value="Genomic_DNA"/>
</dbReference>
<comment type="function">
    <text evidence="6">Axonemal protein which is implicated in axonemal and/or peri-axonemal structure assembly and regulates flagellum assembly and beating and therefore sperm motility.</text>
</comment>
<evidence type="ECO:0000256" key="6">
    <source>
        <dbReference type="ARBA" id="ARBA00044739"/>
    </source>
</evidence>
<dbReference type="GO" id="GO:0005737">
    <property type="term" value="C:cytoplasm"/>
    <property type="evidence" value="ECO:0007669"/>
    <property type="project" value="UniProtKB-SubCell"/>
</dbReference>
<evidence type="ECO:0000256" key="3">
    <source>
        <dbReference type="ARBA" id="ARBA00022737"/>
    </source>
</evidence>
<dbReference type="EMBL" id="AFYH01175800">
    <property type="status" value="NOT_ANNOTATED_CDS"/>
    <property type="molecule type" value="Genomic_DNA"/>
</dbReference>
<dbReference type="SUPFAM" id="SSF48452">
    <property type="entry name" value="TPR-like"/>
    <property type="match status" value="2"/>
</dbReference>
<dbReference type="Proteomes" id="UP000008672">
    <property type="component" value="Unassembled WGS sequence"/>
</dbReference>
<reference evidence="7" key="3">
    <citation type="submission" date="2025-09" db="UniProtKB">
        <authorList>
            <consortium name="Ensembl"/>
        </authorList>
    </citation>
    <scope>IDENTIFICATION</scope>
</reference>
<dbReference type="EMBL" id="AFYH01175803">
    <property type="status" value="NOT_ANNOTATED_CDS"/>
    <property type="molecule type" value="Genomic_DNA"/>
</dbReference>
<dbReference type="FunCoup" id="M3XLL0">
    <property type="interactions" value="11"/>
</dbReference>
<dbReference type="InterPro" id="IPR051476">
    <property type="entry name" value="Bac_ResReg_Asp_Phosphatase"/>
</dbReference>
<dbReference type="PANTHER" id="PTHR46630">
    <property type="entry name" value="TETRATRICOPEPTIDE REPEAT PROTEIN 29"/>
    <property type="match status" value="1"/>
</dbReference>
<dbReference type="EMBL" id="AFYH01175805">
    <property type="status" value="NOT_ANNOTATED_CDS"/>
    <property type="molecule type" value="Genomic_DNA"/>
</dbReference>
<dbReference type="KEGG" id="lcm:102348091"/>
<dbReference type="InParanoid" id="M3XLL0"/>
<evidence type="ECO:0000256" key="4">
    <source>
        <dbReference type="ARBA" id="ARBA00022803"/>
    </source>
</evidence>
<protein>
    <recommendedName>
        <fullName evidence="5">Tetratricopeptide repeat protein 29</fullName>
    </recommendedName>
</protein>
<organism evidence="7 8">
    <name type="scientific">Latimeria chalumnae</name>
    <name type="common">Coelacanth</name>
    <dbReference type="NCBI Taxonomy" id="7897"/>
    <lineage>
        <taxon>Eukaryota</taxon>
        <taxon>Metazoa</taxon>
        <taxon>Chordata</taxon>
        <taxon>Craniata</taxon>
        <taxon>Vertebrata</taxon>
        <taxon>Euteleostomi</taxon>
        <taxon>Coelacanthiformes</taxon>
        <taxon>Coelacanthidae</taxon>
        <taxon>Latimeria</taxon>
    </lineage>
</organism>
<dbReference type="InterPro" id="IPR011990">
    <property type="entry name" value="TPR-like_helical_dom_sf"/>
</dbReference>
<comment type="subcellular location">
    <subcellularLocation>
        <location evidence="1">Cytoplasm</location>
    </subcellularLocation>
</comment>
<evidence type="ECO:0000313" key="8">
    <source>
        <dbReference type="Proteomes" id="UP000008672"/>
    </source>
</evidence>
<evidence type="ECO:0000256" key="2">
    <source>
        <dbReference type="ARBA" id="ARBA00022490"/>
    </source>
</evidence>
<evidence type="ECO:0000313" key="7">
    <source>
        <dbReference type="Ensembl" id="ENSLACP00000023616.1"/>
    </source>
</evidence>
<dbReference type="eggNOG" id="ENOG502QQ2U">
    <property type="taxonomic scope" value="Eukaryota"/>
</dbReference>
<dbReference type="STRING" id="7897.ENSLACP00000023616"/>
<evidence type="ECO:0000256" key="5">
    <source>
        <dbReference type="ARBA" id="ARBA00040665"/>
    </source>
</evidence>
<reference evidence="8" key="1">
    <citation type="submission" date="2011-08" db="EMBL/GenBank/DDBJ databases">
        <title>The draft genome of Latimeria chalumnae.</title>
        <authorList>
            <person name="Di Palma F."/>
            <person name="Alfoldi J."/>
            <person name="Johnson J."/>
            <person name="Berlin A."/>
            <person name="Gnerre S."/>
            <person name="Jaffe D."/>
            <person name="MacCallum I."/>
            <person name="Young S."/>
            <person name="Walker B.J."/>
            <person name="Lander E."/>
            <person name="Lindblad-Toh K."/>
        </authorList>
    </citation>
    <scope>NUCLEOTIDE SEQUENCE [LARGE SCALE GENOMIC DNA]</scope>
    <source>
        <strain evidence="8">Wild caught</strain>
    </source>
</reference>
<dbReference type="EMBL" id="AFYH01175802">
    <property type="status" value="NOT_ANNOTATED_CDS"/>
    <property type="molecule type" value="Genomic_DNA"/>
</dbReference>
<dbReference type="EMBL" id="AFYH01175806">
    <property type="status" value="NOT_ANNOTATED_CDS"/>
    <property type="molecule type" value="Genomic_DNA"/>
</dbReference>
<dbReference type="AlphaFoldDB" id="M3XLL0"/>
<dbReference type="EMBL" id="AFYH01175799">
    <property type="status" value="NOT_ANNOTATED_CDS"/>
    <property type="molecule type" value="Genomic_DNA"/>
</dbReference>
<keyword evidence="8" id="KW-1185">Reference proteome</keyword>
<keyword evidence="4" id="KW-0802">TPR repeat</keyword>
<dbReference type="EMBL" id="AFYH01175801">
    <property type="status" value="NOT_ANNOTATED_CDS"/>
    <property type="molecule type" value="Genomic_DNA"/>
</dbReference>
<dbReference type="SMART" id="SM00028">
    <property type="entry name" value="TPR"/>
    <property type="match status" value="5"/>
</dbReference>
<dbReference type="HOGENOM" id="CLU_041196_1_0_1"/>
<keyword evidence="3" id="KW-0677">Repeat</keyword>
<dbReference type="OMA" id="QLAWMSG"/>
<dbReference type="GO" id="GO:0036126">
    <property type="term" value="C:sperm flagellum"/>
    <property type="evidence" value="ECO:0007669"/>
    <property type="project" value="TreeGrafter"/>
</dbReference>
<gene>
    <name evidence="7" type="primary">TTC29</name>
</gene>
<dbReference type="GeneTree" id="ENSGT00390000008611"/>
<dbReference type="EMBL" id="AFYH01175804">
    <property type="status" value="NOT_ANNOTATED_CDS"/>
    <property type="molecule type" value="Genomic_DNA"/>
</dbReference>
<reference evidence="7" key="2">
    <citation type="submission" date="2025-08" db="UniProtKB">
        <authorList>
            <consortium name="Ensembl"/>
        </authorList>
    </citation>
    <scope>IDENTIFICATION</scope>
</reference>
<dbReference type="InterPro" id="IPR019734">
    <property type="entry name" value="TPR_rpt"/>
</dbReference>
<name>M3XLL0_LATCH</name>
<dbReference type="Pfam" id="PF13424">
    <property type="entry name" value="TPR_12"/>
    <property type="match status" value="1"/>
</dbReference>
<accession>M3XLL0</accession>
<dbReference type="GO" id="GO:0003341">
    <property type="term" value="P:cilium movement"/>
    <property type="evidence" value="ECO:0007669"/>
    <property type="project" value="TreeGrafter"/>
</dbReference>
<dbReference type="Ensembl" id="ENSLACT00000025826.1">
    <property type="protein sequence ID" value="ENSLACP00000023616.1"/>
    <property type="gene ID" value="ENSLACG00000022337.1"/>
</dbReference>
<dbReference type="OrthoDB" id="626167at2759"/>